<dbReference type="Proteomes" id="UP000273022">
    <property type="component" value="Unassembled WGS sequence"/>
</dbReference>
<keyword evidence="1" id="KW-0732">Signal</keyword>
<evidence type="ECO:0000313" key="3">
    <source>
        <dbReference type="Proteomes" id="UP000273022"/>
    </source>
</evidence>
<protein>
    <submittedName>
        <fullName evidence="2">Uncharacterized protein</fullName>
    </submittedName>
</protein>
<comment type="caution">
    <text evidence="2">The sequence shown here is derived from an EMBL/GenBank/DDBJ whole genome shotgun (WGS) entry which is preliminary data.</text>
</comment>
<reference evidence="2 3" key="1">
    <citation type="submission" date="2018-09" db="EMBL/GenBank/DDBJ databases">
        <title>Phylogeny of the Shewanellaceae, and recommendation for two new genera, Pseudoshewanella and Parashewanella.</title>
        <authorList>
            <person name="Wang G."/>
        </authorList>
    </citation>
    <scope>NUCLEOTIDE SEQUENCE [LARGE SCALE GENOMIC DNA]</scope>
    <source>
        <strain evidence="2 3">KCTC 22492</strain>
    </source>
</reference>
<dbReference type="OrthoDB" id="6401028at2"/>
<dbReference type="EMBL" id="QYYH01000005">
    <property type="protein sequence ID" value="RJY19301.1"/>
    <property type="molecule type" value="Genomic_DNA"/>
</dbReference>
<name>A0A3A6UND3_9GAMM</name>
<proteinExistence type="predicted"/>
<organism evidence="2 3">
    <name type="scientific">Parashewanella spongiae</name>
    <dbReference type="NCBI Taxonomy" id="342950"/>
    <lineage>
        <taxon>Bacteria</taxon>
        <taxon>Pseudomonadati</taxon>
        <taxon>Pseudomonadota</taxon>
        <taxon>Gammaproteobacteria</taxon>
        <taxon>Alteromonadales</taxon>
        <taxon>Shewanellaceae</taxon>
        <taxon>Parashewanella</taxon>
    </lineage>
</organism>
<feature type="signal peptide" evidence="1">
    <location>
        <begin position="1"/>
        <end position="23"/>
    </location>
</feature>
<gene>
    <name evidence="2" type="ORF">D5R81_01520</name>
</gene>
<evidence type="ECO:0000313" key="2">
    <source>
        <dbReference type="EMBL" id="RJY19301.1"/>
    </source>
</evidence>
<accession>A0A3A6UND3</accession>
<dbReference type="RefSeq" id="WP_121851896.1">
    <property type="nucleotide sequence ID" value="NZ_CP037952.1"/>
</dbReference>
<evidence type="ECO:0000256" key="1">
    <source>
        <dbReference type="SAM" id="SignalP"/>
    </source>
</evidence>
<keyword evidence="3" id="KW-1185">Reference proteome</keyword>
<dbReference type="AlphaFoldDB" id="A0A3A6UND3"/>
<feature type="chain" id="PRO_5017340931" evidence="1">
    <location>
        <begin position="24"/>
        <end position="270"/>
    </location>
</feature>
<sequence>MLTRTWHFALFTIFLCLSLPTNSKNITKADVIKTSLPFIKQSLNAAPLECLGISKSQLDSTFEQANQTCQSNIPQSMPQHEFEQQLDQFSNCISAGVQQAFDIPDEQVQQCVDLAELRDSEFVESDYDDPKAYLERMTGKLNDALIQHAQLSDTTNIPFPLYPNHKVISHFPDGMGNLSNEKSLPVLVIASNDSFDDVVTFYQKHLTSFPRYNVNDGVIFMEEEVPNFDLLRHFSVYTSTPHVMIEDMRDSPIANKVGGTKVEISYRKKN</sequence>